<reference evidence="2" key="1">
    <citation type="submission" date="2022-12" db="EMBL/GenBank/DDBJ databases">
        <title>Reference genome sequencing for broad-spectrum identification of bacterial and archaeal isolates by mass spectrometry.</title>
        <authorList>
            <person name="Sekiguchi Y."/>
            <person name="Tourlousse D.M."/>
        </authorList>
    </citation>
    <scope>NUCLEOTIDE SEQUENCE</scope>
    <source>
        <strain evidence="2">LLR39Z86</strain>
    </source>
</reference>
<gene>
    <name evidence="2" type="ORF">GALLR39Z86_17810</name>
</gene>
<evidence type="ECO:0000256" key="1">
    <source>
        <dbReference type="SAM" id="MobiDB-lite"/>
    </source>
</evidence>
<proteinExistence type="predicted"/>
<dbReference type="PROSITE" id="PS51257">
    <property type="entry name" value="PROKAR_LIPOPROTEIN"/>
    <property type="match status" value="1"/>
</dbReference>
<evidence type="ECO:0000313" key="3">
    <source>
        <dbReference type="Proteomes" id="UP001144313"/>
    </source>
</evidence>
<evidence type="ECO:0000313" key="2">
    <source>
        <dbReference type="EMBL" id="GLI41931.1"/>
    </source>
</evidence>
<organism evidence="2 3">
    <name type="scientific">Glycomyces algeriensis</name>
    <dbReference type="NCBI Taxonomy" id="256037"/>
    <lineage>
        <taxon>Bacteria</taxon>
        <taxon>Bacillati</taxon>
        <taxon>Actinomycetota</taxon>
        <taxon>Actinomycetes</taxon>
        <taxon>Glycomycetales</taxon>
        <taxon>Glycomycetaceae</taxon>
        <taxon>Glycomyces</taxon>
    </lineage>
</organism>
<keyword evidence="3" id="KW-1185">Reference proteome</keyword>
<accession>A0A9W6G7I5</accession>
<dbReference type="EMBL" id="BSDT01000001">
    <property type="protein sequence ID" value="GLI41931.1"/>
    <property type="molecule type" value="Genomic_DNA"/>
</dbReference>
<comment type="caution">
    <text evidence="2">The sequence shown here is derived from an EMBL/GenBank/DDBJ whole genome shotgun (WGS) entry which is preliminary data.</text>
</comment>
<dbReference type="RefSeq" id="WP_270115103.1">
    <property type="nucleotide sequence ID" value="NZ_BAAAOL010000003.1"/>
</dbReference>
<protein>
    <recommendedName>
        <fullName evidence="4">DUF4333 domain-containing protein</fullName>
    </recommendedName>
</protein>
<dbReference type="Proteomes" id="UP001144313">
    <property type="component" value="Unassembled WGS sequence"/>
</dbReference>
<sequence length="121" mass="12512">MRPHHCTALAAAVLALAACSAEPEPEPELTATADQVADFVARVLESESGEPTQVDCGDDEHIVVESGLEIACTVVDPATGAELDATATLEIIGRSEGWRARVEMPEEPGTASPTDREGGSG</sequence>
<name>A0A9W6G7I5_9ACTN</name>
<dbReference type="AlphaFoldDB" id="A0A9W6G7I5"/>
<feature type="region of interest" description="Disordered" evidence="1">
    <location>
        <begin position="98"/>
        <end position="121"/>
    </location>
</feature>
<evidence type="ECO:0008006" key="4">
    <source>
        <dbReference type="Google" id="ProtNLM"/>
    </source>
</evidence>